<protein>
    <submittedName>
        <fullName evidence="1">Uncharacterized protein</fullName>
    </submittedName>
</protein>
<accession>A0A8J5CRV0</accession>
<dbReference type="Proteomes" id="UP000770661">
    <property type="component" value="Unassembled WGS sequence"/>
</dbReference>
<evidence type="ECO:0000313" key="1">
    <source>
        <dbReference type="EMBL" id="KAG0718501.1"/>
    </source>
</evidence>
<gene>
    <name evidence="1" type="ORF">GWK47_052336</name>
</gene>
<reference evidence="1" key="1">
    <citation type="submission" date="2020-07" db="EMBL/GenBank/DDBJ databases">
        <title>The High-quality genome of the commercially important snow crab, Chionoecetes opilio.</title>
        <authorList>
            <person name="Jeong J.-H."/>
            <person name="Ryu S."/>
        </authorList>
    </citation>
    <scope>NUCLEOTIDE SEQUENCE</scope>
    <source>
        <strain evidence="1">MADBK_172401_WGS</strain>
        <tissue evidence="1">Digestive gland</tissue>
    </source>
</reference>
<dbReference type="AlphaFoldDB" id="A0A8J5CRV0"/>
<name>A0A8J5CRV0_CHIOP</name>
<sequence length="133" mass="14549">MADSEVLSELKQLRGQVRDLNLARSGHDDVVRDLGDAIASLNKENAQLREQLGKRGVPASPIPLPRRREGAWTHVKNKETGRGIPQTLPPSTRNSFAALVDECTEEGDGKRVELSLFSGIGKIGRLPVFVERG</sequence>
<proteinExistence type="predicted"/>
<dbReference type="EMBL" id="JACEEZ010015961">
    <property type="protein sequence ID" value="KAG0718501.1"/>
    <property type="molecule type" value="Genomic_DNA"/>
</dbReference>
<evidence type="ECO:0000313" key="2">
    <source>
        <dbReference type="Proteomes" id="UP000770661"/>
    </source>
</evidence>
<keyword evidence="2" id="KW-1185">Reference proteome</keyword>
<organism evidence="1 2">
    <name type="scientific">Chionoecetes opilio</name>
    <name type="common">Atlantic snow crab</name>
    <name type="synonym">Cancer opilio</name>
    <dbReference type="NCBI Taxonomy" id="41210"/>
    <lineage>
        <taxon>Eukaryota</taxon>
        <taxon>Metazoa</taxon>
        <taxon>Ecdysozoa</taxon>
        <taxon>Arthropoda</taxon>
        <taxon>Crustacea</taxon>
        <taxon>Multicrustacea</taxon>
        <taxon>Malacostraca</taxon>
        <taxon>Eumalacostraca</taxon>
        <taxon>Eucarida</taxon>
        <taxon>Decapoda</taxon>
        <taxon>Pleocyemata</taxon>
        <taxon>Brachyura</taxon>
        <taxon>Eubrachyura</taxon>
        <taxon>Majoidea</taxon>
        <taxon>Majidae</taxon>
        <taxon>Chionoecetes</taxon>
    </lineage>
</organism>
<comment type="caution">
    <text evidence="1">The sequence shown here is derived from an EMBL/GenBank/DDBJ whole genome shotgun (WGS) entry which is preliminary data.</text>
</comment>